<gene>
    <name evidence="1" type="ORF">IAA31_06710</name>
</gene>
<reference evidence="1" key="2">
    <citation type="submission" date="2021-04" db="EMBL/GenBank/DDBJ databases">
        <authorList>
            <person name="Gilroy R."/>
        </authorList>
    </citation>
    <scope>NUCLEOTIDE SEQUENCE</scope>
    <source>
        <strain evidence="1">687</strain>
    </source>
</reference>
<dbReference type="AlphaFoldDB" id="A0A9E2NSI3"/>
<proteinExistence type="predicted"/>
<dbReference type="Gene3D" id="3.40.50.720">
    <property type="entry name" value="NAD(P)-binding Rossmann-like Domain"/>
    <property type="match status" value="1"/>
</dbReference>
<dbReference type="SUPFAM" id="SSF51735">
    <property type="entry name" value="NAD(P)-binding Rossmann-fold domains"/>
    <property type="match status" value="1"/>
</dbReference>
<dbReference type="Proteomes" id="UP000824150">
    <property type="component" value="Unassembled WGS sequence"/>
</dbReference>
<accession>A0A9E2NSI3</accession>
<evidence type="ECO:0000313" key="1">
    <source>
        <dbReference type="EMBL" id="MBU3827162.1"/>
    </source>
</evidence>
<dbReference type="EMBL" id="JAHLFG010000071">
    <property type="protein sequence ID" value="MBU3827162.1"/>
    <property type="molecule type" value="Genomic_DNA"/>
</dbReference>
<comment type="caution">
    <text evidence="1">The sequence shown here is derived from an EMBL/GenBank/DDBJ whole genome shotgun (WGS) entry which is preliminary data.</text>
</comment>
<reference evidence="1" key="1">
    <citation type="journal article" date="2021" name="PeerJ">
        <title>Extensive microbial diversity within the chicken gut microbiome revealed by metagenomics and culture.</title>
        <authorList>
            <person name="Gilroy R."/>
            <person name="Ravi A."/>
            <person name="Getino M."/>
            <person name="Pursley I."/>
            <person name="Horton D.L."/>
            <person name="Alikhan N.F."/>
            <person name="Baker D."/>
            <person name="Gharbi K."/>
            <person name="Hall N."/>
            <person name="Watson M."/>
            <person name="Adriaenssens E.M."/>
            <person name="Foster-Nyarko E."/>
            <person name="Jarju S."/>
            <person name="Secka A."/>
            <person name="Antonio M."/>
            <person name="Oren A."/>
            <person name="Chaudhuri R.R."/>
            <person name="La Ragione R."/>
            <person name="Hildebrand F."/>
            <person name="Pallen M.J."/>
        </authorList>
    </citation>
    <scope>NUCLEOTIDE SEQUENCE</scope>
    <source>
        <strain evidence="1">687</strain>
    </source>
</reference>
<name>A0A9E2NSI3_9GAMM</name>
<protein>
    <recommendedName>
        <fullName evidence="3">NADH-flavin reductase</fullName>
    </recommendedName>
</protein>
<evidence type="ECO:0008006" key="3">
    <source>
        <dbReference type="Google" id="ProtNLM"/>
    </source>
</evidence>
<evidence type="ECO:0000313" key="2">
    <source>
        <dbReference type="Proteomes" id="UP000824150"/>
    </source>
</evidence>
<dbReference type="InterPro" id="IPR036291">
    <property type="entry name" value="NAD(P)-bd_dom_sf"/>
</dbReference>
<organism evidence="1 2">
    <name type="scientific">Candidatus Anaerobiospirillum merdipullorum</name>
    <dbReference type="NCBI Taxonomy" id="2838450"/>
    <lineage>
        <taxon>Bacteria</taxon>
        <taxon>Pseudomonadati</taxon>
        <taxon>Pseudomonadota</taxon>
        <taxon>Gammaproteobacteria</taxon>
        <taxon>Aeromonadales</taxon>
        <taxon>Succinivibrionaceae</taxon>
        <taxon>Anaerobiospirillum</taxon>
    </lineage>
</organism>
<sequence>MKVAVLGANSALGRRIVLHAEDCKMAVTSIVSTPADLVGNGPIIIKEPGELTVQELARFHVLIDALSFARIKAFAPGQTPLELLHDKLMHTSCHYLGIGDCSLLYVDNSRRQLLADSPLVHSIGGQSDPIRCKTLWETLQRWGDFNWTLLCPPLLLDEHSYGKGRFELCSDVLPMGIDGSSRITLSDFIAALIELLKVRGAQRCCVSCRGLY</sequence>